<dbReference type="EMBL" id="OZ022411">
    <property type="protein sequence ID" value="CAK9441653.1"/>
    <property type="molecule type" value="Genomic_DNA"/>
</dbReference>
<feature type="compositionally biased region" description="Polar residues" evidence="1">
    <location>
        <begin position="164"/>
        <end position="179"/>
    </location>
</feature>
<proteinExistence type="predicted"/>
<gene>
    <name evidence="2" type="ORF">LODBEIA_P55210</name>
</gene>
<accession>A0ABP0ZWB9</accession>
<feature type="compositionally biased region" description="Basic and acidic residues" evidence="1">
    <location>
        <begin position="648"/>
        <end position="672"/>
    </location>
</feature>
<reference evidence="2 3" key="1">
    <citation type="submission" date="2024-03" db="EMBL/GenBank/DDBJ databases">
        <authorList>
            <person name="Brejova B."/>
        </authorList>
    </citation>
    <scope>NUCLEOTIDE SEQUENCE [LARGE SCALE GENOMIC DNA]</scope>
    <source>
        <strain evidence="2 3">CBS 14171</strain>
    </source>
</reference>
<feature type="compositionally biased region" description="Acidic residues" evidence="1">
    <location>
        <begin position="433"/>
        <end position="451"/>
    </location>
</feature>
<feature type="compositionally biased region" description="Basic and acidic residues" evidence="1">
    <location>
        <begin position="19"/>
        <end position="29"/>
    </location>
</feature>
<protein>
    <submittedName>
        <fullName evidence="2">Uncharacterized protein</fullName>
    </submittedName>
</protein>
<name>A0ABP0ZWB9_9ASCO</name>
<keyword evidence="3" id="KW-1185">Reference proteome</keyword>
<feature type="region of interest" description="Disordered" evidence="1">
    <location>
        <begin position="1"/>
        <end position="70"/>
    </location>
</feature>
<evidence type="ECO:0000256" key="1">
    <source>
        <dbReference type="SAM" id="MobiDB-lite"/>
    </source>
</evidence>
<sequence>MSTVVPEFKVHQPSGERIPLYEESQRPPLEHASTVPDMQPYHGQEYGKNNLNSNSARYRSQQVTEREQQEKGYQLLNELSNRQSSNYRYVNFSPTSQDNSQVKSQSFIKQVSFDDMNIGYDDDDDEPDEDDDVGWEIYKAKHAGTMPASRGYSRGRSLSPGAATMSSSMASPRRTSQAYEESDRMDYAELRRLEREIVQYPTRPISTLRCCSITRRHNLYKKLYNGQLYPQEPVLPHRVILVYISARIHTWVALDWVLTKFVENGDKVIVCATIDPSIFDPKKKTRYSRSRSRSSFTDPLDRYRSRSKPENIIELAKNLMKYCMLVINPNKIAKVSIELVAGKTKAVLKDMYRLYEPNLVCTGTKPNLSVGAPLRSWTSSKLTDRLVKNFPLPVIVVPAVNMCNFEYSVQSTINDEPIRETVSQVENVRAIDNEEFEGEDDDETNSIESDDVSTHSDDSVESYSSYEDVARIYKDYHADIKRKLTDLEHQPLNENYFANLAIAISENSLKMCEDIIQVEPNFLGKGAKLARVITGSNKFGHSPYRTKSLLTPNEAPKKEVPKEHGMSFKEVSEQLKLNKIRSQSGSPASPPPVASQQPPPPPPSQEQQQQDTHDHSSPPPQSLKWGGLEKPSKRRNSVPNYNRLSKCLSDDVESKPKNERLSFDSSKLEPHRSHAGFTSRGNEEQDDHSKGKWKKLKNLFKRD</sequence>
<feature type="compositionally biased region" description="Basic and acidic residues" evidence="1">
    <location>
        <begin position="555"/>
        <end position="566"/>
    </location>
</feature>
<feature type="compositionally biased region" description="Pro residues" evidence="1">
    <location>
        <begin position="588"/>
        <end position="604"/>
    </location>
</feature>
<feature type="region of interest" description="Disordered" evidence="1">
    <location>
        <begin position="537"/>
        <end position="566"/>
    </location>
</feature>
<dbReference type="RefSeq" id="XP_066832459.1">
    <property type="nucleotide sequence ID" value="XM_066975863.1"/>
</dbReference>
<feature type="compositionally biased region" description="Basic residues" evidence="1">
    <location>
        <begin position="691"/>
        <end position="703"/>
    </location>
</feature>
<organism evidence="2 3">
    <name type="scientific">Lodderomyces beijingensis</name>
    <dbReference type="NCBI Taxonomy" id="1775926"/>
    <lineage>
        <taxon>Eukaryota</taxon>
        <taxon>Fungi</taxon>
        <taxon>Dikarya</taxon>
        <taxon>Ascomycota</taxon>
        <taxon>Saccharomycotina</taxon>
        <taxon>Pichiomycetes</taxon>
        <taxon>Debaryomycetaceae</taxon>
        <taxon>Candida/Lodderomyces clade</taxon>
        <taxon>Lodderomyces</taxon>
    </lineage>
</organism>
<feature type="region of interest" description="Disordered" evidence="1">
    <location>
        <begin position="146"/>
        <end position="181"/>
    </location>
</feature>
<dbReference type="GeneID" id="92210717"/>
<feature type="region of interest" description="Disordered" evidence="1">
    <location>
        <begin position="432"/>
        <end position="461"/>
    </location>
</feature>
<feature type="region of interest" description="Disordered" evidence="1">
    <location>
        <begin position="580"/>
        <end position="703"/>
    </location>
</feature>
<dbReference type="Proteomes" id="UP001497383">
    <property type="component" value="Chromosome 7"/>
</dbReference>
<evidence type="ECO:0000313" key="3">
    <source>
        <dbReference type="Proteomes" id="UP001497383"/>
    </source>
</evidence>
<feature type="compositionally biased region" description="Basic and acidic residues" evidence="1">
    <location>
        <begin position="681"/>
        <end position="690"/>
    </location>
</feature>
<dbReference type="InterPro" id="IPR014729">
    <property type="entry name" value="Rossmann-like_a/b/a_fold"/>
</dbReference>
<feature type="compositionally biased region" description="Polar residues" evidence="1">
    <location>
        <begin position="47"/>
        <end position="63"/>
    </location>
</feature>
<evidence type="ECO:0000313" key="2">
    <source>
        <dbReference type="EMBL" id="CAK9441653.1"/>
    </source>
</evidence>
<dbReference type="Gene3D" id="3.40.50.620">
    <property type="entry name" value="HUPs"/>
    <property type="match status" value="1"/>
</dbReference>